<proteinExistence type="predicted"/>
<sequence>MLSEKPTKQITVEELENRFSKLSLKVEHAQAEVKASNGYQQEPPMEMPKLKRQATKKEIIEQIDQLVDLCKRFQEGMNRKIERLEAAETQSKLGGLLDVVLKCL</sequence>
<dbReference type="EMBL" id="JAQQWN010000003">
    <property type="protein sequence ID" value="KAK8091797.1"/>
    <property type="molecule type" value="Genomic_DNA"/>
</dbReference>
<evidence type="ECO:0000313" key="2">
    <source>
        <dbReference type="Proteomes" id="UP001433268"/>
    </source>
</evidence>
<evidence type="ECO:0000313" key="1">
    <source>
        <dbReference type="EMBL" id="KAK8091797.1"/>
    </source>
</evidence>
<dbReference type="GeneID" id="92039533"/>
<name>A0ABR1X8M1_9PEZI</name>
<accession>A0ABR1X8M1</accession>
<organism evidence="1 2">
    <name type="scientific">Apiospora hydei</name>
    <dbReference type="NCBI Taxonomy" id="1337664"/>
    <lineage>
        <taxon>Eukaryota</taxon>
        <taxon>Fungi</taxon>
        <taxon>Dikarya</taxon>
        <taxon>Ascomycota</taxon>
        <taxon>Pezizomycotina</taxon>
        <taxon>Sordariomycetes</taxon>
        <taxon>Xylariomycetidae</taxon>
        <taxon>Amphisphaeriales</taxon>
        <taxon>Apiosporaceae</taxon>
        <taxon>Apiospora</taxon>
    </lineage>
</organism>
<keyword evidence="2" id="KW-1185">Reference proteome</keyword>
<comment type="caution">
    <text evidence="1">The sequence shown here is derived from an EMBL/GenBank/DDBJ whole genome shotgun (WGS) entry which is preliminary data.</text>
</comment>
<reference evidence="1 2" key="1">
    <citation type="submission" date="2023-01" db="EMBL/GenBank/DDBJ databases">
        <title>Analysis of 21 Apiospora genomes using comparative genomics revels a genus with tremendous synthesis potential of carbohydrate active enzymes and secondary metabolites.</title>
        <authorList>
            <person name="Sorensen T."/>
        </authorList>
    </citation>
    <scope>NUCLEOTIDE SEQUENCE [LARGE SCALE GENOMIC DNA]</scope>
    <source>
        <strain evidence="1 2">CBS 114990</strain>
    </source>
</reference>
<dbReference type="RefSeq" id="XP_066673769.1">
    <property type="nucleotide sequence ID" value="XM_066806473.1"/>
</dbReference>
<dbReference type="Proteomes" id="UP001433268">
    <property type="component" value="Unassembled WGS sequence"/>
</dbReference>
<protein>
    <recommendedName>
        <fullName evidence="3">Tubulin-specific chaperone A</fullName>
    </recommendedName>
</protein>
<evidence type="ECO:0008006" key="3">
    <source>
        <dbReference type="Google" id="ProtNLM"/>
    </source>
</evidence>
<gene>
    <name evidence="1" type="ORF">PG997_002158</name>
</gene>